<dbReference type="Gene3D" id="1.20.1600.10">
    <property type="entry name" value="Outer membrane efflux proteins (OEP)"/>
    <property type="match status" value="1"/>
</dbReference>
<dbReference type="Proteomes" id="UP000010953">
    <property type="component" value="Unassembled WGS sequence"/>
</dbReference>
<evidence type="ECO:0000256" key="6">
    <source>
        <dbReference type="ARBA" id="ARBA00023136"/>
    </source>
</evidence>
<dbReference type="SUPFAM" id="SSF56954">
    <property type="entry name" value="Outer membrane efflux proteins (OEP)"/>
    <property type="match status" value="1"/>
</dbReference>
<evidence type="ECO:0000313" key="9">
    <source>
        <dbReference type="EMBL" id="EMS34078.1"/>
    </source>
</evidence>
<keyword evidence="5" id="KW-0812">Transmembrane</keyword>
<keyword evidence="3" id="KW-0813">Transport</keyword>
<evidence type="ECO:0000256" key="2">
    <source>
        <dbReference type="ARBA" id="ARBA00007613"/>
    </source>
</evidence>
<dbReference type="EMBL" id="AMZY02000007">
    <property type="protein sequence ID" value="EMS34078.1"/>
    <property type="molecule type" value="Genomic_DNA"/>
</dbReference>
<dbReference type="InParanoid" id="M7XHP5"/>
<evidence type="ECO:0000256" key="3">
    <source>
        <dbReference type="ARBA" id="ARBA00022448"/>
    </source>
</evidence>
<dbReference type="STRING" id="1239962.C943_03894"/>
<comment type="subcellular location">
    <subcellularLocation>
        <location evidence="1">Cell outer membrane</location>
    </subcellularLocation>
</comment>
<dbReference type="InterPro" id="IPR051906">
    <property type="entry name" value="TolC-like"/>
</dbReference>
<reference evidence="9" key="1">
    <citation type="submission" date="2013-01" db="EMBL/GenBank/DDBJ databases">
        <title>Genome assembly of Mariniradius saccharolyticus AK6.</title>
        <authorList>
            <person name="Vaidya B."/>
            <person name="Khatri I."/>
            <person name="Tanuku N.R.S."/>
            <person name="Subramanian S."/>
            <person name="Pinnaka A."/>
        </authorList>
    </citation>
    <scope>NUCLEOTIDE SEQUENCE [LARGE SCALE GENOMIC DNA]</scope>
    <source>
        <strain evidence="9">AK6</strain>
    </source>
</reference>
<keyword evidence="8" id="KW-0175">Coiled coil</keyword>
<proteinExistence type="inferred from homology"/>
<dbReference type="GO" id="GO:0015562">
    <property type="term" value="F:efflux transmembrane transporter activity"/>
    <property type="evidence" value="ECO:0007669"/>
    <property type="project" value="InterPro"/>
</dbReference>
<evidence type="ECO:0000256" key="8">
    <source>
        <dbReference type="SAM" id="Coils"/>
    </source>
</evidence>
<organism evidence="9 10">
    <name type="scientific">Mariniradius saccharolyticus AK6</name>
    <dbReference type="NCBI Taxonomy" id="1239962"/>
    <lineage>
        <taxon>Bacteria</taxon>
        <taxon>Pseudomonadati</taxon>
        <taxon>Bacteroidota</taxon>
        <taxon>Cytophagia</taxon>
        <taxon>Cytophagales</taxon>
        <taxon>Cyclobacteriaceae</taxon>
        <taxon>Mariniradius</taxon>
    </lineage>
</organism>
<comment type="caution">
    <text evidence="9">The sequence shown here is derived from an EMBL/GenBank/DDBJ whole genome shotgun (WGS) entry which is preliminary data.</text>
</comment>
<dbReference type="PANTHER" id="PTHR30026:SF20">
    <property type="entry name" value="OUTER MEMBRANE PROTEIN TOLC"/>
    <property type="match status" value="1"/>
</dbReference>
<dbReference type="PANTHER" id="PTHR30026">
    <property type="entry name" value="OUTER MEMBRANE PROTEIN TOLC"/>
    <property type="match status" value="1"/>
</dbReference>
<keyword evidence="10" id="KW-1185">Reference proteome</keyword>
<dbReference type="eggNOG" id="COG1538">
    <property type="taxonomic scope" value="Bacteria"/>
</dbReference>
<feature type="coiled-coil region" evidence="8">
    <location>
        <begin position="284"/>
        <end position="334"/>
    </location>
</feature>
<evidence type="ECO:0000256" key="4">
    <source>
        <dbReference type="ARBA" id="ARBA00022452"/>
    </source>
</evidence>
<dbReference type="GO" id="GO:0009279">
    <property type="term" value="C:cell outer membrane"/>
    <property type="evidence" value="ECO:0007669"/>
    <property type="project" value="UniProtKB-SubCell"/>
</dbReference>
<protein>
    <submittedName>
        <fullName evidence="9">Outer membrane efflux protein</fullName>
    </submittedName>
</protein>
<name>M7XHP5_9BACT</name>
<dbReference type="InterPro" id="IPR003423">
    <property type="entry name" value="OMP_efflux"/>
</dbReference>
<dbReference type="AlphaFoldDB" id="M7XHP5"/>
<dbReference type="Pfam" id="PF02321">
    <property type="entry name" value="OEP"/>
    <property type="match status" value="1"/>
</dbReference>
<evidence type="ECO:0000313" key="10">
    <source>
        <dbReference type="Proteomes" id="UP000010953"/>
    </source>
</evidence>
<sequence length="396" mass="45020">MQIAQNNQDIAVLKNQEAKASLLPKVFLQGDYRYFTELPIQLMPQSAFGGPEGVFKEIQFGVPHNISANLGFKMPLYDPQVTGAIKTSETLQELSSLQAQKTKEQVYLEVANLYYNAQILKNTLDFLQKNLANSQRLEKNTRLLYEQTLAQRTDWDKVVLQETQLRSAITQAQSQFQSVLNALKFVIGLDSEREIDVPMDIEGAISDHGEFQKSLDHKIQEKKAALTLQELKTLQNTRIPTLALYGSYGRTGFGFTGDPQSFLNFYPVSFTGIQLNFPVFNGTITNKKIRQKRIELENQQLQKEWISAQTSMLYENAQLQLKASKTQLETAQGQIRLAESVYQRTLLQQREGLVNLTEVLLAENTLREAQQHYLSSMVDYLKADLEIKKTSGNLLK</sequence>
<keyword evidence="4" id="KW-1134">Transmembrane beta strand</keyword>
<evidence type="ECO:0000256" key="1">
    <source>
        <dbReference type="ARBA" id="ARBA00004442"/>
    </source>
</evidence>
<comment type="similarity">
    <text evidence="2">Belongs to the outer membrane factor (OMF) (TC 1.B.17) family.</text>
</comment>
<evidence type="ECO:0000256" key="5">
    <source>
        <dbReference type="ARBA" id="ARBA00022692"/>
    </source>
</evidence>
<dbReference type="GO" id="GO:0015288">
    <property type="term" value="F:porin activity"/>
    <property type="evidence" value="ECO:0007669"/>
    <property type="project" value="TreeGrafter"/>
</dbReference>
<accession>M7XHP5</accession>
<evidence type="ECO:0000256" key="7">
    <source>
        <dbReference type="ARBA" id="ARBA00023237"/>
    </source>
</evidence>
<keyword evidence="7" id="KW-0998">Cell outer membrane</keyword>
<dbReference type="GO" id="GO:1990281">
    <property type="term" value="C:efflux pump complex"/>
    <property type="evidence" value="ECO:0007669"/>
    <property type="project" value="TreeGrafter"/>
</dbReference>
<gene>
    <name evidence="9" type="ORF">C943_03894</name>
</gene>
<keyword evidence="6" id="KW-0472">Membrane</keyword>